<dbReference type="RefSeq" id="YP_007673417.1">
    <property type="nucleotide sequence ID" value="NC_020842.1"/>
</dbReference>
<reference evidence="3 4" key="2">
    <citation type="journal article" date="2013" name="Proc. Natl. Acad. Sci. U.S.A.">
        <title>Twelve previously unknown phage genera are ubiquitous in global oceans.</title>
        <authorList>
            <person name="Holmfeldt K."/>
            <person name="Solonenko N."/>
            <person name="Shah M."/>
            <person name="Corrier K."/>
            <person name="Riemann L."/>
            <person name="Verberkmoes N.C."/>
            <person name="Sullivan M.B."/>
        </authorList>
    </citation>
    <scope>NUCLEOTIDE SEQUENCE [LARGE SCALE GENOMIC DNA]</scope>
    <source>
        <strain evidence="3">PhiST</strain>
    </source>
</reference>
<organism evidence="2 5">
    <name type="scientific">Cellulophaga phage phiST</name>
    <dbReference type="NCBI Taxonomy" id="756282"/>
    <lineage>
        <taxon>Viruses</taxon>
        <taxon>Duplodnaviria</taxon>
        <taxon>Heunggongvirae</taxon>
        <taxon>Uroviricota</taxon>
        <taxon>Caudoviricetes</taxon>
        <taxon>Cbastvirus</taxon>
        <taxon>Cbastvirus ST</taxon>
    </lineage>
</organism>
<dbReference type="Pfam" id="PF24963">
    <property type="entry name" value="DUF7768"/>
    <property type="match status" value="1"/>
</dbReference>
<dbReference type="KEGG" id="vg:15009933"/>
<name>M4T1R2_9CAUD</name>
<keyword evidence="5" id="KW-1185">Reference proteome</keyword>
<evidence type="ECO:0000313" key="4">
    <source>
        <dbReference type="Proteomes" id="UP000014729"/>
    </source>
</evidence>
<dbReference type="Proteomes" id="UP000014729">
    <property type="component" value="Segment"/>
</dbReference>
<dbReference type="InterPro" id="IPR056670">
    <property type="entry name" value="DUF7768"/>
</dbReference>
<reference evidence="4" key="3">
    <citation type="submission" date="2013-03" db="EMBL/GenBank/DDBJ databases">
        <title>The Cellulophaga phages: a novel, diverse, and globally ubiquitous model system.</title>
        <authorList>
            <person name="Holmfeldt K."/>
            <person name="Solonenko N."/>
            <person name="Shah M."/>
            <person name="Corrier K."/>
            <person name="Riemann L."/>
            <person name="VerBerkmoes N.C."/>
            <person name="Sullivan M.B."/>
        </authorList>
    </citation>
    <scope>NUCLEOTIDE SEQUENCE [LARGE SCALE GENOMIC DNA]</scope>
</reference>
<evidence type="ECO:0000313" key="3">
    <source>
        <dbReference type="EMBL" id="AGO47213.1"/>
    </source>
</evidence>
<dbReference type="EMBL" id="KC821604">
    <property type="protein sequence ID" value="AGO47213.1"/>
    <property type="molecule type" value="Genomic_DNA"/>
</dbReference>
<proteinExistence type="predicted"/>
<protein>
    <recommendedName>
        <fullName evidence="1">DUF7768 domain-containing protein</fullName>
    </recommendedName>
</protein>
<sequence>MKKVILESPYAGSVKANVEYARLCIRDSLLRGEAPIASHLLYTQPTILDDNIPKERTIGILAGLAWKDVADAHVFYLDLGMSPGMKYALDLAESINQNIEFRTIFK</sequence>
<dbReference type="Proteomes" id="UP000203074">
    <property type="component" value="Segment"/>
</dbReference>
<dbReference type="EMBL" id="HQ634192">
    <property type="protein sequence ID" value="AGH56734.1"/>
    <property type="molecule type" value="Genomic_DNA"/>
</dbReference>
<evidence type="ECO:0000313" key="2">
    <source>
        <dbReference type="EMBL" id="AGH56734.1"/>
    </source>
</evidence>
<reference evidence="2 5" key="1">
    <citation type="submission" date="2010-11" db="EMBL/GenBank/DDBJ databases">
        <title>The Genome Sequence of Cellulophaga phage phiST.</title>
        <authorList>
            <consortium name="The Broad Institute Genome Sequencing Platform"/>
            <person name="Henn M.R."/>
            <person name="Reimann L."/>
            <person name="Holmfelt K."/>
            <person name="Levin J."/>
            <person name="Malboeuf C."/>
            <person name="Casali M."/>
            <person name="Russ C."/>
            <person name="Lennon N."/>
            <person name="Chapman S.B."/>
            <person name="Erlich R."/>
            <person name="Young S.K."/>
            <person name="Yandava C."/>
            <person name="Zeng Q."/>
            <person name="Alvarado L."/>
            <person name="Anderson S."/>
            <person name="Berlin A."/>
            <person name="Chen Z."/>
            <person name="Freedman E."/>
            <person name="Gellesch M."/>
            <person name="Goldberg J."/>
            <person name="Green L."/>
            <person name="Griggs A."/>
            <person name="Gujja S."/>
            <person name="Heilman E.R."/>
            <person name="Heiman D."/>
            <person name="Hollinger A."/>
            <person name="Howarth C."/>
            <person name="Larson L."/>
            <person name="Mehta T."/>
            <person name="Pearson M."/>
            <person name="Roberts A."/>
            <person name="Ryan E."/>
            <person name="Saif S."/>
            <person name="Shea T."/>
            <person name="Shenoy N."/>
            <person name="Sisk P."/>
            <person name="Stolte C."/>
            <person name="Sykes S."/>
            <person name="White J."/>
            <person name="Haas B."/>
            <person name="Nusbaum C."/>
            <person name="Birren B."/>
        </authorList>
    </citation>
    <scope>NUCLEOTIDE SEQUENCE [LARGE SCALE GENOMIC DNA]</scope>
    <source>
        <strain evidence="5">phiST</strain>
        <strain evidence="2">PhiST</strain>
    </source>
</reference>
<feature type="domain" description="DUF7768" evidence="1">
    <location>
        <begin position="2"/>
        <end position="101"/>
    </location>
</feature>
<evidence type="ECO:0000259" key="1">
    <source>
        <dbReference type="Pfam" id="PF24963"/>
    </source>
</evidence>
<evidence type="ECO:0000313" key="5">
    <source>
        <dbReference type="Proteomes" id="UP000203074"/>
    </source>
</evidence>
<dbReference type="OrthoDB" id="23197at10239"/>
<dbReference type="GeneID" id="15009933"/>
<accession>M4T1R2</accession>
<gene>
    <name evidence="2" type="ORF">CGPG_00035</name>
    <name evidence="3" type="ORF">PhiST_gp074</name>
</gene>